<evidence type="ECO:0000313" key="2">
    <source>
        <dbReference type="EMBL" id="KAA3470109.1"/>
    </source>
</evidence>
<feature type="region of interest" description="Disordered" evidence="1">
    <location>
        <begin position="1"/>
        <end position="40"/>
    </location>
</feature>
<keyword evidence="2" id="KW-0548">Nucleotidyltransferase</keyword>
<gene>
    <name evidence="2" type="ORF">EPI10_015845</name>
</gene>
<keyword evidence="2" id="KW-0808">Transferase</keyword>
<dbReference type="GO" id="GO:0016779">
    <property type="term" value="F:nucleotidyltransferase activity"/>
    <property type="evidence" value="ECO:0007669"/>
    <property type="project" value="UniProtKB-KW"/>
</dbReference>
<feature type="compositionally biased region" description="Low complexity" evidence="1">
    <location>
        <begin position="1"/>
        <end position="13"/>
    </location>
</feature>
<comment type="caution">
    <text evidence="2">The sequence shown here is derived from an EMBL/GenBank/DDBJ whole genome shotgun (WGS) entry which is preliminary data.</text>
</comment>
<dbReference type="Proteomes" id="UP000325315">
    <property type="component" value="Unassembled WGS sequence"/>
</dbReference>
<sequence>MSSRGRQSRNSGNVGVSISGMKDTTVRSETQTSARPYTIRAHKEASAPNVPLQIFSYANQINKCSCCVYGLDEQNILTVFRQLCAIGRWYKSGFEKNFSCIELETLVKCHRNTKFSRFDRILSTFC</sequence>
<dbReference type="AlphaFoldDB" id="A0A5B6VLG1"/>
<reference evidence="3" key="1">
    <citation type="journal article" date="2019" name="Plant Biotechnol. J.">
        <title>Genome sequencing of the Australian wild diploid species Gossypium australe highlights disease resistance and delayed gland morphogenesis.</title>
        <authorList>
            <person name="Cai Y."/>
            <person name="Cai X."/>
            <person name="Wang Q."/>
            <person name="Wang P."/>
            <person name="Zhang Y."/>
            <person name="Cai C."/>
            <person name="Xu Y."/>
            <person name="Wang K."/>
            <person name="Zhou Z."/>
            <person name="Wang C."/>
            <person name="Geng S."/>
            <person name="Li B."/>
            <person name="Dong Q."/>
            <person name="Hou Y."/>
            <person name="Wang H."/>
            <person name="Ai P."/>
            <person name="Liu Z."/>
            <person name="Yi F."/>
            <person name="Sun M."/>
            <person name="An G."/>
            <person name="Cheng J."/>
            <person name="Zhang Y."/>
            <person name="Shi Q."/>
            <person name="Xie Y."/>
            <person name="Shi X."/>
            <person name="Chang Y."/>
            <person name="Huang F."/>
            <person name="Chen Y."/>
            <person name="Hong S."/>
            <person name="Mi L."/>
            <person name="Sun Q."/>
            <person name="Zhang L."/>
            <person name="Zhou B."/>
            <person name="Peng R."/>
            <person name="Zhang X."/>
            <person name="Liu F."/>
        </authorList>
    </citation>
    <scope>NUCLEOTIDE SEQUENCE [LARGE SCALE GENOMIC DNA]</scope>
    <source>
        <strain evidence="3">cv. PA1801</strain>
    </source>
</reference>
<evidence type="ECO:0000256" key="1">
    <source>
        <dbReference type="SAM" id="MobiDB-lite"/>
    </source>
</evidence>
<dbReference type="EMBL" id="SMMG02000006">
    <property type="protein sequence ID" value="KAA3470109.1"/>
    <property type="molecule type" value="Genomic_DNA"/>
</dbReference>
<proteinExistence type="predicted"/>
<organism evidence="2 3">
    <name type="scientific">Gossypium australe</name>
    <dbReference type="NCBI Taxonomy" id="47621"/>
    <lineage>
        <taxon>Eukaryota</taxon>
        <taxon>Viridiplantae</taxon>
        <taxon>Streptophyta</taxon>
        <taxon>Embryophyta</taxon>
        <taxon>Tracheophyta</taxon>
        <taxon>Spermatophyta</taxon>
        <taxon>Magnoliopsida</taxon>
        <taxon>eudicotyledons</taxon>
        <taxon>Gunneridae</taxon>
        <taxon>Pentapetalae</taxon>
        <taxon>rosids</taxon>
        <taxon>malvids</taxon>
        <taxon>Malvales</taxon>
        <taxon>Malvaceae</taxon>
        <taxon>Malvoideae</taxon>
        <taxon>Gossypium</taxon>
    </lineage>
</organism>
<protein>
    <submittedName>
        <fullName evidence="2">Terminal uridylyltransferase 7-like</fullName>
    </submittedName>
</protein>
<name>A0A5B6VLG1_9ROSI</name>
<evidence type="ECO:0000313" key="3">
    <source>
        <dbReference type="Proteomes" id="UP000325315"/>
    </source>
</evidence>
<accession>A0A5B6VLG1</accession>
<keyword evidence="3" id="KW-1185">Reference proteome</keyword>